<name>A0A8D8VWB3_9HEMI</name>
<dbReference type="InterPro" id="IPR051931">
    <property type="entry name" value="PAK3-like"/>
</dbReference>
<dbReference type="GO" id="GO:0005737">
    <property type="term" value="C:cytoplasm"/>
    <property type="evidence" value="ECO:0007669"/>
    <property type="project" value="UniProtKB-SubCell"/>
</dbReference>
<evidence type="ECO:0000256" key="10">
    <source>
        <dbReference type="PROSITE-ProRule" id="PRU10141"/>
    </source>
</evidence>
<evidence type="ECO:0000259" key="12">
    <source>
        <dbReference type="PROSITE" id="PS50011"/>
    </source>
</evidence>
<dbReference type="EC" id="2.7.11.1" evidence="3"/>
<reference evidence="13" key="1">
    <citation type="submission" date="2021-05" db="EMBL/GenBank/DDBJ databases">
        <authorList>
            <person name="Alioto T."/>
            <person name="Alioto T."/>
            <person name="Gomez Garrido J."/>
        </authorList>
    </citation>
    <scope>NUCLEOTIDE SEQUENCE</scope>
</reference>
<evidence type="ECO:0000256" key="5">
    <source>
        <dbReference type="ARBA" id="ARBA00022527"/>
    </source>
</evidence>
<keyword evidence="8 13" id="KW-0418">Kinase</keyword>
<keyword evidence="5 11" id="KW-0723">Serine/threonine-protein kinase</keyword>
<dbReference type="EMBL" id="HBUF01092602">
    <property type="protein sequence ID" value="CAG6636050.1"/>
    <property type="molecule type" value="Transcribed_RNA"/>
</dbReference>
<keyword evidence="7 10" id="KW-0547">Nucleotide-binding</keyword>
<organism evidence="13">
    <name type="scientific">Cacopsylla melanoneura</name>
    <dbReference type="NCBI Taxonomy" id="428564"/>
    <lineage>
        <taxon>Eukaryota</taxon>
        <taxon>Metazoa</taxon>
        <taxon>Ecdysozoa</taxon>
        <taxon>Arthropoda</taxon>
        <taxon>Hexapoda</taxon>
        <taxon>Insecta</taxon>
        <taxon>Pterygota</taxon>
        <taxon>Neoptera</taxon>
        <taxon>Paraneoptera</taxon>
        <taxon>Hemiptera</taxon>
        <taxon>Sternorrhyncha</taxon>
        <taxon>Psylloidea</taxon>
        <taxon>Psyllidae</taxon>
        <taxon>Psyllinae</taxon>
        <taxon>Cacopsylla</taxon>
    </lineage>
</organism>
<dbReference type="InterPro" id="IPR017441">
    <property type="entry name" value="Protein_kinase_ATP_BS"/>
</dbReference>
<evidence type="ECO:0000256" key="2">
    <source>
        <dbReference type="ARBA" id="ARBA00008874"/>
    </source>
</evidence>
<evidence type="ECO:0000256" key="3">
    <source>
        <dbReference type="ARBA" id="ARBA00012513"/>
    </source>
</evidence>
<dbReference type="FunFam" id="1.10.510.10:FF:000011">
    <property type="entry name" value="Non-specific serine/threonine protein kinase"/>
    <property type="match status" value="1"/>
</dbReference>
<evidence type="ECO:0000256" key="6">
    <source>
        <dbReference type="ARBA" id="ARBA00022679"/>
    </source>
</evidence>
<dbReference type="SUPFAM" id="SSF56112">
    <property type="entry name" value="Protein kinase-like (PK-like)"/>
    <property type="match status" value="1"/>
</dbReference>
<protein>
    <recommendedName>
        <fullName evidence="3">non-specific serine/threonine protein kinase</fullName>
        <ecNumber evidence="3">2.7.11.1</ecNumber>
    </recommendedName>
</protein>
<comment type="subcellular location">
    <subcellularLocation>
        <location evidence="1">Cytoplasm</location>
    </subcellularLocation>
</comment>
<evidence type="ECO:0000256" key="8">
    <source>
        <dbReference type="ARBA" id="ARBA00022777"/>
    </source>
</evidence>
<keyword evidence="9 10" id="KW-0067">ATP-binding</keyword>
<dbReference type="InterPro" id="IPR011009">
    <property type="entry name" value="Kinase-like_dom_sf"/>
</dbReference>
<accession>A0A8D8VWB3</accession>
<dbReference type="AlphaFoldDB" id="A0A8D8VWB3"/>
<dbReference type="GO" id="GO:0004674">
    <property type="term" value="F:protein serine/threonine kinase activity"/>
    <property type="evidence" value="ECO:0007669"/>
    <property type="project" value="UniProtKB-KW"/>
</dbReference>
<dbReference type="PROSITE" id="PS00108">
    <property type="entry name" value="PROTEIN_KINASE_ST"/>
    <property type="match status" value="1"/>
</dbReference>
<proteinExistence type="inferred from homology"/>
<dbReference type="PROSITE" id="PS50011">
    <property type="entry name" value="PROTEIN_KINASE_DOM"/>
    <property type="match status" value="1"/>
</dbReference>
<dbReference type="SMART" id="SM00220">
    <property type="entry name" value="S_TKc"/>
    <property type="match status" value="1"/>
</dbReference>
<keyword evidence="4" id="KW-0963">Cytoplasm</keyword>
<evidence type="ECO:0000256" key="7">
    <source>
        <dbReference type="ARBA" id="ARBA00022741"/>
    </source>
</evidence>
<evidence type="ECO:0000256" key="9">
    <source>
        <dbReference type="ARBA" id="ARBA00022840"/>
    </source>
</evidence>
<dbReference type="Gene3D" id="3.30.200.20">
    <property type="entry name" value="Phosphorylase Kinase, domain 1"/>
    <property type="match status" value="1"/>
</dbReference>
<keyword evidence="6" id="KW-0808">Transferase</keyword>
<dbReference type="PANTHER" id="PTHR45832:SF22">
    <property type="entry name" value="SERINE_THREONINE-PROTEIN KINASE SAMKA-RELATED"/>
    <property type="match status" value="1"/>
</dbReference>
<dbReference type="PANTHER" id="PTHR45832">
    <property type="entry name" value="SERINE/THREONINE-PROTEIN KINASE SAMKA-RELATED-RELATED"/>
    <property type="match status" value="1"/>
</dbReference>
<dbReference type="FunFam" id="3.30.200.20:FF:000705">
    <property type="entry name" value="Non-specific serine/threonine protein kinase"/>
    <property type="match status" value="1"/>
</dbReference>
<evidence type="ECO:0000313" key="13">
    <source>
        <dbReference type="EMBL" id="CAG6636050.1"/>
    </source>
</evidence>
<sequence>MRIMENNNAESIILENGDRPNVPNGVPSPHLVNGQPASQQKQVLSCEFFRNFLIYLGQKYVEFLEDNPEDEAGYKVLMEVLYCRMYLLNRPLARRIERLRLDELEQPRNNNNNNNTTAAPPVASVRRKKLTDDEIIEKLRTIVSVGDPNRKYTKMEKIGQGASGTVFTAIESSTGMEVAIKQMTLAQQPKKELIINEILVMRENKHQNIVNYLDSYLVGEELWVVMEYLPGGSLTDVVTETCMDEGQIAAVCREVLQALEFLHSNQVIHRDIKSDNILLGLDGGVKLTDFGFCAQISPEQSKRTTMVGTPYWMAPEVVTRKQYGPKVDIWSLGIMAIEMIEGEPPYLNENPLRALYLIATNKKPEIKEKEKLSQIFQDFLDQCLEEEVDTRASASLLLKHPFLKIARPLASLTPLIMAAKEAAKGH</sequence>
<feature type="domain" description="Protein kinase" evidence="12">
    <location>
        <begin position="152"/>
        <end position="403"/>
    </location>
</feature>
<dbReference type="Pfam" id="PF00069">
    <property type="entry name" value="Pkinase"/>
    <property type="match status" value="1"/>
</dbReference>
<dbReference type="InterPro" id="IPR008271">
    <property type="entry name" value="Ser/Thr_kinase_AS"/>
</dbReference>
<evidence type="ECO:0000256" key="1">
    <source>
        <dbReference type="ARBA" id="ARBA00004496"/>
    </source>
</evidence>
<feature type="binding site" evidence="10">
    <location>
        <position position="181"/>
    </location>
    <ligand>
        <name>ATP</name>
        <dbReference type="ChEBI" id="CHEBI:30616"/>
    </ligand>
</feature>
<evidence type="ECO:0000256" key="11">
    <source>
        <dbReference type="RuleBase" id="RU000304"/>
    </source>
</evidence>
<dbReference type="Gene3D" id="1.10.510.10">
    <property type="entry name" value="Transferase(Phosphotransferase) domain 1"/>
    <property type="match status" value="1"/>
</dbReference>
<evidence type="ECO:0000256" key="4">
    <source>
        <dbReference type="ARBA" id="ARBA00022490"/>
    </source>
</evidence>
<dbReference type="PROSITE" id="PS00107">
    <property type="entry name" value="PROTEIN_KINASE_ATP"/>
    <property type="match status" value="1"/>
</dbReference>
<dbReference type="InterPro" id="IPR000719">
    <property type="entry name" value="Prot_kinase_dom"/>
</dbReference>
<dbReference type="GO" id="GO:0005524">
    <property type="term" value="F:ATP binding"/>
    <property type="evidence" value="ECO:0007669"/>
    <property type="project" value="UniProtKB-UniRule"/>
</dbReference>
<comment type="similarity">
    <text evidence="2">Belongs to the protein kinase superfamily. STE Ser/Thr protein kinase family. STE20 subfamily.</text>
</comment>